<gene>
    <name evidence="1" type="ORF">BM524_19450</name>
</gene>
<proteinExistence type="predicted"/>
<dbReference type="RefSeq" id="WP_071960708.1">
    <property type="nucleotide sequence ID" value="NZ_CP018025.1"/>
</dbReference>
<accession>A0AAC9JHX2</accession>
<organism evidence="1 2">
    <name type="scientific">Alteromonas mediterranea</name>
    <dbReference type="NCBI Taxonomy" id="314275"/>
    <lineage>
        <taxon>Bacteria</taxon>
        <taxon>Pseudomonadati</taxon>
        <taxon>Pseudomonadota</taxon>
        <taxon>Gammaproteobacteria</taxon>
        <taxon>Alteromonadales</taxon>
        <taxon>Alteromonadaceae</taxon>
        <taxon>Alteromonas/Salinimonas group</taxon>
        <taxon>Alteromonas</taxon>
    </lineage>
</organism>
<dbReference type="Proteomes" id="UP000182101">
    <property type="component" value="Plasmid pAMCP48-600"/>
</dbReference>
<protein>
    <submittedName>
        <fullName evidence="1">Uncharacterized protein</fullName>
    </submittedName>
</protein>
<evidence type="ECO:0000313" key="1">
    <source>
        <dbReference type="EMBL" id="APD92098.1"/>
    </source>
</evidence>
<keyword evidence="1" id="KW-0614">Plasmid</keyword>
<geneLocation type="plasmid" evidence="2">
    <name>pamcp48-600</name>
</geneLocation>
<reference evidence="1 2" key="1">
    <citation type="submission" date="2016-11" db="EMBL/GenBank/DDBJ databases">
        <title>Networking in microbes: conjugative elements and plasmids in the genus Alteromonas.</title>
        <authorList>
            <person name="Lopez-Perez M."/>
            <person name="Ramon-Marco N."/>
            <person name="Rodriguez-Valera F."/>
        </authorList>
    </citation>
    <scope>NUCLEOTIDE SEQUENCE [LARGE SCALE GENOMIC DNA]</scope>
    <source>
        <strain evidence="1 2">CP48</strain>
        <plasmid evidence="2">pamcp48-600</plasmid>
    </source>
</reference>
<dbReference type="EMBL" id="CP018025">
    <property type="protein sequence ID" value="APD92098.1"/>
    <property type="molecule type" value="Genomic_DNA"/>
</dbReference>
<sequence length="80" mass="8669">MITLTSKTTSQLHTFKVDKKSDIDTISGEFGGYTSSVAPDEIILDTSLINEDDGAADKAIAIFGEETWRAMPDGFVLFHG</sequence>
<dbReference type="AlphaFoldDB" id="A0AAC9JHX2"/>
<name>A0AAC9JHX2_9ALTE</name>
<evidence type="ECO:0000313" key="2">
    <source>
        <dbReference type="Proteomes" id="UP000182101"/>
    </source>
</evidence>